<organism evidence="1 2">
    <name type="scientific">Platanthera zijinensis</name>
    <dbReference type="NCBI Taxonomy" id="2320716"/>
    <lineage>
        <taxon>Eukaryota</taxon>
        <taxon>Viridiplantae</taxon>
        <taxon>Streptophyta</taxon>
        <taxon>Embryophyta</taxon>
        <taxon>Tracheophyta</taxon>
        <taxon>Spermatophyta</taxon>
        <taxon>Magnoliopsida</taxon>
        <taxon>Liliopsida</taxon>
        <taxon>Asparagales</taxon>
        <taxon>Orchidaceae</taxon>
        <taxon>Orchidoideae</taxon>
        <taxon>Orchideae</taxon>
        <taxon>Orchidinae</taxon>
        <taxon>Platanthera</taxon>
    </lineage>
</organism>
<dbReference type="EMBL" id="JBBWWQ010000007">
    <property type="protein sequence ID" value="KAK8942660.1"/>
    <property type="molecule type" value="Genomic_DNA"/>
</dbReference>
<accession>A0AAP0G7P3</accession>
<keyword evidence="2" id="KW-1185">Reference proteome</keyword>
<name>A0AAP0G7P3_9ASPA</name>
<gene>
    <name evidence="1" type="ORF">KSP39_PZI009017</name>
</gene>
<dbReference type="Proteomes" id="UP001418222">
    <property type="component" value="Unassembled WGS sequence"/>
</dbReference>
<evidence type="ECO:0000313" key="2">
    <source>
        <dbReference type="Proteomes" id="UP001418222"/>
    </source>
</evidence>
<comment type="caution">
    <text evidence="1">The sequence shown here is derived from an EMBL/GenBank/DDBJ whole genome shotgun (WGS) entry which is preliminary data.</text>
</comment>
<sequence>MPFLAFNPKPPFHSHRSHFQCSIMLPPKQTKPNCVKVGGLLISFSPTLKPCDDAVAEDDTVFEKQSALFALAVSDIVLINMWCHDIGREHGANKPLLKTIFQIWDSVTKPEAHKSTALNEFFRVMIATIRCDEIANEKLSFFASDEEGDEPPLIWRVYQRYERPASDFPAEP</sequence>
<dbReference type="GO" id="GO:0016320">
    <property type="term" value="P:endoplasmic reticulum membrane fusion"/>
    <property type="evidence" value="ECO:0007669"/>
    <property type="project" value="TreeGrafter"/>
</dbReference>
<dbReference type="Pfam" id="PF05879">
    <property type="entry name" value="RHD3_GTPase"/>
    <property type="match status" value="1"/>
</dbReference>
<dbReference type="AlphaFoldDB" id="A0AAP0G7P3"/>
<dbReference type="GO" id="GO:0005783">
    <property type="term" value="C:endoplasmic reticulum"/>
    <property type="evidence" value="ECO:0007669"/>
    <property type="project" value="TreeGrafter"/>
</dbReference>
<dbReference type="GO" id="GO:0003924">
    <property type="term" value="F:GTPase activity"/>
    <property type="evidence" value="ECO:0007669"/>
    <property type="project" value="TreeGrafter"/>
</dbReference>
<dbReference type="PANTHER" id="PTHR45923:SF2">
    <property type="entry name" value="PROTEIN SEY1"/>
    <property type="match status" value="1"/>
</dbReference>
<reference evidence="1 2" key="1">
    <citation type="journal article" date="2022" name="Nat. Plants">
        <title>Genomes of leafy and leafless Platanthera orchids illuminate the evolution of mycoheterotrophy.</title>
        <authorList>
            <person name="Li M.H."/>
            <person name="Liu K.W."/>
            <person name="Li Z."/>
            <person name="Lu H.C."/>
            <person name="Ye Q.L."/>
            <person name="Zhang D."/>
            <person name="Wang J.Y."/>
            <person name="Li Y.F."/>
            <person name="Zhong Z.M."/>
            <person name="Liu X."/>
            <person name="Yu X."/>
            <person name="Liu D.K."/>
            <person name="Tu X.D."/>
            <person name="Liu B."/>
            <person name="Hao Y."/>
            <person name="Liao X.Y."/>
            <person name="Jiang Y.T."/>
            <person name="Sun W.H."/>
            <person name="Chen J."/>
            <person name="Chen Y.Q."/>
            <person name="Ai Y."/>
            <person name="Zhai J.W."/>
            <person name="Wu S.S."/>
            <person name="Zhou Z."/>
            <person name="Hsiao Y.Y."/>
            <person name="Wu W.L."/>
            <person name="Chen Y.Y."/>
            <person name="Lin Y.F."/>
            <person name="Hsu J.L."/>
            <person name="Li C.Y."/>
            <person name="Wang Z.W."/>
            <person name="Zhao X."/>
            <person name="Zhong W.Y."/>
            <person name="Ma X.K."/>
            <person name="Ma L."/>
            <person name="Huang J."/>
            <person name="Chen G.Z."/>
            <person name="Huang M.Z."/>
            <person name="Huang L."/>
            <person name="Peng D.H."/>
            <person name="Luo Y.B."/>
            <person name="Zou S.Q."/>
            <person name="Chen S.P."/>
            <person name="Lan S."/>
            <person name="Tsai W.C."/>
            <person name="Van de Peer Y."/>
            <person name="Liu Z.J."/>
        </authorList>
    </citation>
    <scope>NUCLEOTIDE SEQUENCE [LARGE SCALE GENOMIC DNA]</scope>
    <source>
        <strain evidence="1">Lor287</strain>
    </source>
</reference>
<proteinExistence type="predicted"/>
<protein>
    <submittedName>
        <fullName evidence="1">Uncharacterized protein</fullName>
    </submittedName>
</protein>
<dbReference type="InterPro" id="IPR008803">
    <property type="entry name" value="RHD3/Sey1"/>
</dbReference>
<evidence type="ECO:0000313" key="1">
    <source>
        <dbReference type="EMBL" id="KAK8942660.1"/>
    </source>
</evidence>
<dbReference type="PANTHER" id="PTHR45923">
    <property type="entry name" value="PROTEIN SEY1"/>
    <property type="match status" value="1"/>
</dbReference>